<gene>
    <name evidence="2" type="ORF">QBC38DRAFT_45853</name>
</gene>
<keyword evidence="1" id="KW-0732">Signal</keyword>
<dbReference type="EMBL" id="MU865423">
    <property type="protein sequence ID" value="KAK4223532.1"/>
    <property type="molecule type" value="Genomic_DNA"/>
</dbReference>
<dbReference type="Proteomes" id="UP001301958">
    <property type="component" value="Unassembled WGS sequence"/>
</dbReference>
<name>A0AAN7GP24_9PEZI</name>
<proteinExistence type="predicted"/>
<feature type="signal peptide" evidence="1">
    <location>
        <begin position="1"/>
        <end position="22"/>
    </location>
</feature>
<organism evidence="2 3">
    <name type="scientific">Podospora fimiseda</name>
    <dbReference type="NCBI Taxonomy" id="252190"/>
    <lineage>
        <taxon>Eukaryota</taxon>
        <taxon>Fungi</taxon>
        <taxon>Dikarya</taxon>
        <taxon>Ascomycota</taxon>
        <taxon>Pezizomycotina</taxon>
        <taxon>Sordariomycetes</taxon>
        <taxon>Sordariomycetidae</taxon>
        <taxon>Sordariales</taxon>
        <taxon>Podosporaceae</taxon>
        <taxon>Podospora</taxon>
    </lineage>
</organism>
<keyword evidence="3" id="KW-1185">Reference proteome</keyword>
<sequence>MIVHENLLVFLFYCWLSGPLRTQPACQRFQVGDPLAWRPSRKVRIGVPAARQPPPTRPPVVCWNGEQPNVLTTETWTNLSSPWGGAAGKVSDHFAIPTTPFPAYQQVDSFTDNCDILSLSTKRRGKKRYGEEIQKGNTR</sequence>
<evidence type="ECO:0000313" key="3">
    <source>
        <dbReference type="Proteomes" id="UP001301958"/>
    </source>
</evidence>
<evidence type="ECO:0000313" key="2">
    <source>
        <dbReference type="EMBL" id="KAK4223532.1"/>
    </source>
</evidence>
<reference evidence="2" key="2">
    <citation type="submission" date="2023-05" db="EMBL/GenBank/DDBJ databases">
        <authorList>
            <consortium name="Lawrence Berkeley National Laboratory"/>
            <person name="Steindorff A."/>
            <person name="Hensen N."/>
            <person name="Bonometti L."/>
            <person name="Westerberg I."/>
            <person name="Brannstrom I.O."/>
            <person name="Guillou S."/>
            <person name="Cros-Aarteil S."/>
            <person name="Calhoun S."/>
            <person name="Haridas S."/>
            <person name="Kuo A."/>
            <person name="Mondo S."/>
            <person name="Pangilinan J."/>
            <person name="Riley R."/>
            <person name="Labutti K."/>
            <person name="Andreopoulos B."/>
            <person name="Lipzen A."/>
            <person name="Chen C."/>
            <person name="Yanf M."/>
            <person name="Daum C."/>
            <person name="Ng V."/>
            <person name="Clum A."/>
            <person name="Ohm R."/>
            <person name="Martin F."/>
            <person name="Silar P."/>
            <person name="Natvig D."/>
            <person name="Lalanne C."/>
            <person name="Gautier V."/>
            <person name="Ament-Velasquez S.L."/>
            <person name="Kruys A."/>
            <person name="Hutchinson M.I."/>
            <person name="Powell A.J."/>
            <person name="Barry K."/>
            <person name="Miller A.N."/>
            <person name="Grigoriev I.V."/>
            <person name="Debuchy R."/>
            <person name="Gladieux P."/>
            <person name="Thoren M.H."/>
            <person name="Johannesson H."/>
        </authorList>
    </citation>
    <scope>NUCLEOTIDE SEQUENCE</scope>
    <source>
        <strain evidence="2">CBS 990.96</strain>
    </source>
</reference>
<reference evidence="2" key="1">
    <citation type="journal article" date="2023" name="Mol. Phylogenet. Evol.">
        <title>Genome-scale phylogeny and comparative genomics of the fungal order Sordariales.</title>
        <authorList>
            <person name="Hensen N."/>
            <person name="Bonometti L."/>
            <person name="Westerberg I."/>
            <person name="Brannstrom I.O."/>
            <person name="Guillou S."/>
            <person name="Cros-Aarteil S."/>
            <person name="Calhoun S."/>
            <person name="Haridas S."/>
            <person name="Kuo A."/>
            <person name="Mondo S."/>
            <person name="Pangilinan J."/>
            <person name="Riley R."/>
            <person name="LaButti K."/>
            <person name="Andreopoulos B."/>
            <person name="Lipzen A."/>
            <person name="Chen C."/>
            <person name="Yan M."/>
            <person name="Daum C."/>
            <person name="Ng V."/>
            <person name="Clum A."/>
            <person name="Steindorff A."/>
            <person name="Ohm R.A."/>
            <person name="Martin F."/>
            <person name="Silar P."/>
            <person name="Natvig D.O."/>
            <person name="Lalanne C."/>
            <person name="Gautier V."/>
            <person name="Ament-Velasquez S.L."/>
            <person name="Kruys A."/>
            <person name="Hutchinson M.I."/>
            <person name="Powell A.J."/>
            <person name="Barry K."/>
            <person name="Miller A.N."/>
            <person name="Grigoriev I.V."/>
            <person name="Debuchy R."/>
            <person name="Gladieux P."/>
            <person name="Hiltunen Thoren M."/>
            <person name="Johannesson H."/>
        </authorList>
    </citation>
    <scope>NUCLEOTIDE SEQUENCE</scope>
    <source>
        <strain evidence="2">CBS 990.96</strain>
    </source>
</reference>
<comment type="caution">
    <text evidence="2">The sequence shown here is derived from an EMBL/GenBank/DDBJ whole genome shotgun (WGS) entry which is preliminary data.</text>
</comment>
<protein>
    <recommendedName>
        <fullName evidence="4">Secreted protein</fullName>
    </recommendedName>
</protein>
<accession>A0AAN7GP24</accession>
<dbReference type="AlphaFoldDB" id="A0AAN7GP24"/>
<evidence type="ECO:0008006" key="4">
    <source>
        <dbReference type="Google" id="ProtNLM"/>
    </source>
</evidence>
<feature type="chain" id="PRO_5042855489" description="Secreted protein" evidence="1">
    <location>
        <begin position="23"/>
        <end position="139"/>
    </location>
</feature>
<evidence type="ECO:0000256" key="1">
    <source>
        <dbReference type="SAM" id="SignalP"/>
    </source>
</evidence>